<dbReference type="Gene3D" id="1.10.287.470">
    <property type="entry name" value="Helix hairpin bin"/>
    <property type="match status" value="1"/>
</dbReference>
<dbReference type="Proteomes" id="UP000678276">
    <property type="component" value="Unassembled WGS sequence"/>
</dbReference>
<dbReference type="InterPro" id="IPR006143">
    <property type="entry name" value="RND_pump_MFP"/>
</dbReference>
<dbReference type="InterPro" id="IPR058624">
    <property type="entry name" value="MdtA-like_HH"/>
</dbReference>
<dbReference type="Pfam" id="PF25944">
    <property type="entry name" value="Beta-barrel_RND"/>
    <property type="match status" value="1"/>
</dbReference>
<evidence type="ECO:0000256" key="3">
    <source>
        <dbReference type="SAM" id="MobiDB-lite"/>
    </source>
</evidence>
<dbReference type="Pfam" id="PF25967">
    <property type="entry name" value="RND-MFP_C"/>
    <property type="match status" value="1"/>
</dbReference>
<dbReference type="PROSITE" id="PS51257">
    <property type="entry name" value="PROKAR_LIPOPROTEIN"/>
    <property type="match status" value="1"/>
</dbReference>
<evidence type="ECO:0000259" key="5">
    <source>
        <dbReference type="Pfam" id="PF25917"/>
    </source>
</evidence>
<comment type="caution">
    <text evidence="8">The sequence shown here is derived from an EMBL/GenBank/DDBJ whole genome shotgun (WGS) entry which is preliminary data.</text>
</comment>
<feature type="domain" description="Multidrug resistance protein MdtA-like beta-barrel" evidence="6">
    <location>
        <begin position="235"/>
        <end position="328"/>
    </location>
</feature>
<sequence>MRRPQLETGAKPAPFRRIAPLAALVIVLAALGACSDSGGSEGSGGSAAKGAGGAPGGQAGPTKVGVVTVEPQPVTITANVAGRVVSFQTAQVRPQVGGLITERLFEQGTKVEKGQVLYKLDDRSYKAEVDSAKATLEKNQAALTTAQLQYQRYQDLGKNDVISQSDRDSARSTYLQAKADVAVAQAALETAQLNLNYTSIEAPITGRVGTDPTEPGNLVTADQTDALATIRQIDPVYVDFTESSGNLMKFRDQIRRGGVKALVGPENPGKAVVKIQFADGSSYPETGTIDAADQYVSETTSSFTVRTRFPNPENVLLPGMYVRGTIRLAVDENGFLLPQRAVSRNAKGEPTAMFVKEDGTVETRVLEISTDIGNQWWVTKGVEKGDKLIVDGLQKIRDGAKVTPVAVTVNDDGLVEQASDQDQSPASAKGGADDGKATSAETAKASDGDQATTSQATQTKAGQATAAEQKPEAASGGGDKSAGTANGGGE</sequence>
<evidence type="ECO:0000259" key="4">
    <source>
        <dbReference type="Pfam" id="PF25876"/>
    </source>
</evidence>
<evidence type="ECO:0000256" key="1">
    <source>
        <dbReference type="ARBA" id="ARBA00004196"/>
    </source>
</evidence>
<dbReference type="Gene3D" id="2.40.30.170">
    <property type="match status" value="1"/>
</dbReference>
<dbReference type="SUPFAM" id="SSF111369">
    <property type="entry name" value="HlyD-like secretion proteins"/>
    <property type="match status" value="1"/>
</dbReference>
<dbReference type="NCBIfam" id="TIGR01730">
    <property type="entry name" value="RND_mfp"/>
    <property type="match status" value="1"/>
</dbReference>
<feature type="domain" description="Multidrug resistance protein MdtA-like barrel-sandwich hybrid" evidence="5">
    <location>
        <begin position="89"/>
        <end position="230"/>
    </location>
</feature>
<dbReference type="RefSeq" id="WP_209596699.1">
    <property type="nucleotide sequence ID" value="NZ_JAGJCF010000019.1"/>
</dbReference>
<dbReference type="Gene3D" id="2.40.50.100">
    <property type="match status" value="1"/>
</dbReference>
<protein>
    <submittedName>
        <fullName evidence="8">Efflux RND transporter periplasmic adaptor subunit</fullName>
    </submittedName>
</protein>
<dbReference type="Pfam" id="PF25917">
    <property type="entry name" value="BSH_RND"/>
    <property type="match status" value="1"/>
</dbReference>
<gene>
    <name evidence="8" type="ORF">J6595_19030</name>
</gene>
<organism evidence="8 9">
    <name type="scientific">Jiella mangrovi</name>
    <dbReference type="NCBI Taxonomy" id="2821407"/>
    <lineage>
        <taxon>Bacteria</taxon>
        <taxon>Pseudomonadati</taxon>
        <taxon>Pseudomonadota</taxon>
        <taxon>Alphaproteobacteria</taxon>
        <taxon>Hyphomicrobiales</taxon>
        <taxon>Aurantimonadaceae</taxon>
        <taxon>Jiella</taxon>
    </lineage>
</organism>
<comment type="subcellular location">
    <subcellularLocation>
        <location evidence="1">Cell envelope</location>
    </subcellularLocation>
</comment>
<dbReference type="PANTHER" id="PTHR30158">
    <property type="entry name" value="ACRA/E-RELATED COMPONENT OF DRUG EFFLUX TRANSPORTER"/>
    <property type="match status" value="1"/>
</dbReference>
<feature type="compositionally biased region" description="Low complexity" evidence="3">
    <location>
        <begin position="450"/>
        <end position="468"/>
    </location>
</feature>
<feature type="region of interest" description="Disordered" evidence="3">
    <location>
        <begin position="39"/>
        <end position="64"/>
    </location>
</feature>
<feature type="compositionally biased region" description="Gly residues" evidence="3">
    <location>
        <begin position="39"/>
        <end position="59"/>
    </location>
</feature>
<evidence type="ECO:0000259" key="6">
    <source>
        <dbReference type="Pfam" id="PF25944"/>
    </source>
</evidence>
<dbReference type="InterPro" id="IPR058627">
    <property type="entry name" value="MdtA-like_C"/>
</dbReference>
<name>A0ABS4BLU5_9HYPH</name>
<dbReference type="Gene3D" id="2.40.420.20">
    <property type="match status" value="1"/>
</dbReference>
<feature type="region of interest" description="Disordered" evidence="3">
    <location>
        <begin position="416"/>
        <end position="490"/>
    </location>
</feature>
<feature type="compositionally biased region" description="Gly residues" evidence="3">
    <location>
        <begin position="475"/>
        <end position="490"/>
    </location>
</feature>
<dbReference type="EMBL" id="JAGJCF010000019">
    <property type="protein sequence ID" value="MBP0617684.1"/>
    <property type="molecule type" value="Genomic_DNA"/>
</dbReference>
<evidence type="ECO:0000313" key="8">
    <source>
        <dbReference type="EMBL" id="MBP0617684.1"/>
    </source>
</evidence>
<evidence type="ECO:0000259" key="7">
    <source>
        <dbReference type="Pfam" id="PF25967"/>
    </source>
</evidence>
<evidence type="ECO:0000313" key="9">
    <source>
        <dbReference type="Proteomes" id="UP000678276"/>
    </source>
</evidence>
<proteinExistence type="inferred from homology"/>
<dbReference type="InterPro" id="IPR058625">
    <property type="entry name" value="MdtA-like_BSH"/>
</dbReference>
<feature type="domain" description="Multidrug resistance protein MdtA-like C-terminal permuted SH3" evidence="7">
    <location>
        <begin position="335"/>
        <end position="395"/>
    </location>
</feature>
<dbReference type="PANTHER" id="PTHR30158:SF3">
    <property type="entry name" value="MULTIDRUG EFFLUX PUMP SUBUNIT ACRA-RELATED"/>
    <property type="match status" value="1"/>
</dbReference>
<dbReference type="Pfam" id="PF25876">
    <property type="entry name" value="HH_MFP_RND"/>
    <property type="match status" value="1"/>
</dbReference>
<accession>A0ABS4BLU5</accession>
<evidence type="ECO:0000256" key="2">
    <source>
        <dbReference type="ARBA" id="ARBA00009477"/>
    </source>
</evidence>
<reference evidence="8 9" key="1">
    <citation type="submission" date="2021-04" db="EMBL/GenBank/DDBJ databases">
        <title>Whole genome sequence of Jiella sp. KSK16Y-1.</title>
        <authorList>
            <person name="Tuo L."/>
        </authorList>
    </citation>
    <scope>NUCLEOTIDE SEQUENCE [LARGE SCALE GENOMIC DNA]</scope>
    <source>
        <strain evidence="8 9">KSK16Y-1</strain>
    </source>
</reference>
<keyword evidence="9" id="KW-1185">Reference proteome</keyword>
<comment type="similarity">
    <text evidence="2">Belongs to the membrane fusion protein (MFP) (TC 8.A.1) family.</text>
</comment>
<feature type="domain" description="Multidrug resistance protein MdtA-like alpha-helical hairpin" evidence="4">
    <location>
        <begin position="129"/>
        <end position="198"/>
    </location>
</feature>
<dbReference type="InterPro" id="IPR058626">
    <property type="entry name" value="MdtA-like_b-barrel"/>
</dbReference>